<dbReference type="CDD" id="cd09917">
    <property type="entry name" value="F-box_SF"/>
    <property type="match status" value="1"/>
</dbReference>
<dbReference type="RefSeq" id="XP_008027680.1">
    <property type="nucleotide sequence ID" value="XM_008029489.1"/>
</dbReference>
<reference evidence="2 3" key="1">
    <citation type="journal article" date="2012" name="PLoS Pathog.">
        <title>Diverse lifestyles and strategies of plant pathogenesis encoded in the genomes of eighteen Dothideomycetes fungi.</title>
        <authorList>
            <person name="Ohm R.A."/>
            <person name="Feau N."/>
            <person name="Henrissat B."/>
            <person name="Schoch C.L."/>
            <person name="Horwitz B.A."/>
            <person name="Barry K.W."/>
            <person name="Condon B.J."/>
            <person name="Copeland A.C."/>
            <person name="Dhillon B."/>
            <person name="Glaser F."/>
            <person name="Hesse C.N."/>
            <person name="Kosti I."/>
            <person name="LaButti K."/>
            <person name="Lindquist E.A."/>
            <person name="Lucas S."/>
            <person name="Salamov A.A."/>
            <person name="Bradshaw R.E."/>
            <person name="Ciuffetti L."/>
            <person name="Hamelin R.C."/>
            <person name="Kema G.H.J."/>
            <person name="Lawrence C."/>
            <person name="Scott J.A."/>
            <person name="Spatafora J.W."/>
            <person name="Turgeon B.G."/>
            <person name="de Wit P.J.G.M."/>
            <person name="Zhong S."/>
            <person name="Goodwin S.B."/>
            <person name="Grigoriev I.V."/>
        </authorList>
    </citation>
    <scope>NUCLEOTIDE SEQUENCE [LARGE SCALE GENOMIC DNA]</scope>
    <source>
        <strain evidence="3">28A</strain>
    </source>
</reference>
<dbReference type="OrthoDB" id="4194555at2759"/>
<gene>
    <name evidence="2" type="ORF">SETTUDRAFT_137726</name>
</gene>
<dbReference type="AlphaFoldDB" id="R0IK45"/>
<feature type="compositionally biased region" description="Polar residues" evidence="1">
    <location>
        <begin position="20"/>
        <end position="33"/>
    </location>
</feature>
<evidence type="ECO:0000313" key="2">
    <source>
        <dbReference type="EMBL" id="EOA85231.1"/>
    </source>
</evidence>
<evidence type="ECO:0000313" key="3">
    <source>
        <dbReference type="Proteomes" id="UP000016935"/>
    </source>
</evidence>
<feature type="region of interest" description="Disordered" evidence="1">
    <location>
        <begin position="124"/>
        <end position="161"/>
    </location>
</feature>
<dbReference type="eggNOG" id="ENOG502SK00">
    <property type="taxonomic scope" value="Eukaryota"/>
</dbReference>
<protein>
    <recommendedName>
        <fullName evidence="4">F-box domain-containing protein</fullName>
    </recommendedName>
</protein>
<feature type="region of interest" description="Disordered" evidence="1">
    <location>
        <begin position="1"/>
        <end position="74"/>
    </location>
</feature>
<evidence type="ECO:0008006" key="4">
    <source>
        <dbReference type="Google" id="ProtNLM"/>
    </source>
</evidence>
<dbReference type="EMBL" id="KB908703">
    <property type="protein sequence ID" value="EOA85231.1"/>
    <property type="molecule type" value="Genomic_DNA"/>
</dbReference>
<dbReference type="HOGENOM" id="CLU_008019_2_0_1"/>
<feature type="compositionally biased region" description="Basic and acidic residues" evidence="1">
    <location>
        <begin position="124"/>
        <end position="134"/>
    </location>
</feature>
<name>R0IK45_EXST2</name>
<reference evidence="2 3" key="2">
    <citation type="journal article" date="2013" name="PLoS Genet.">
        <title>Comparative genome structure, secondary metabolite, and effector coding capacity across Cochliobolus pathogens.</title>
        <authorList>
            <person name="Condon B.J."/>
            <person name="Leng Y."/>
            <person name="Wu D."/>
            <person name="Bushley K.E."/>
            <person name="Ohm R.A."/>
            <person name="Otillar R."/>
            <person name="Martin J."/>
            <person name="Schackwitz W."/>
            <person name="Grimwood J."/>
            <person name="MohdZainudin N."/>
            <person name="Xue C."/>
            <person name="Wang R."/>
            <person name="Manning V.A."/>
            <person name="Dhillon B."/>
            <person name="Tu Z.J."/>
            <person name="Steffenson B.J."/>
            <person name="Salamov A."/>
            <person name="Sun H."/>
            <person name="Lowry S."/>
            <person name="LaButti K."/>
            <person name="Han J."/>
            <person name="Copeland A."/>
            <person name="Lindquist E."/>
            <person name="Barry K."/>
            <person name="Schmutz J."/>
            <person name="Baker S.E."/>
            <person name="Ciuffetti L.M."/>
            <person name="Grigoriev I.V."/>
            <person name="Zhong S."/>
            <person name="Turgeon B.G."/>
        </authorList>
    </citation>
    <scope>NUCLEOTIDE SEQUENCE [LARGE SCALE GENOMIC DNA]</scope>
    <source>
        <strain evidence="3">28A</strain>
    </source>
</reference>
<sequence>MQSNPPHGTARRRRSRSSSDTRNGPEQASSTSQHARRRRRDPVDDTTLQRILDPSHHAGVGPSKRSRQKSENADDKDIAQTLHNYGAVAVMVHNSESPDPQANDIWPHCRSSDKLPAKYYLLDPSKRNASDSKRQSARASESTPPARSPQPETGHLSANAPVGRSEWKLPVELVELIAEYLNRDDIKALRLVSRELNRNVSQVIFQTVVVPFNTEIYGMIGKEVEPDLKGKKPARIGQPNYSWKNANGDEVYNGHGLDVFRGFGRHIRKYGMSFEVSEDSLAAPPVKVLTENKTSFWGRYDWPFEEYRRFDAVAGLETTADETPRMKTAFSELTKVKELALSVDSGLGWLNGPDKSIRARILCKPLSVFGTTKATPDRRAQAQQELWRHIQSYHQKADSDIRHAMLYKINGHCTLSELKEADMLVDVEPEMPYLDPQLIHEATPHDVADIAVPTSLEDPYILERFISAPSSLGTGVLFTSTTPPPDAGQLVNPVIPANLTKAQQEWLLETEWAQRAFMSSYMLSIIDNRPTFYAVHSLNISGLSDRYLPMLNRTDFWDALPSLWDVTLMVIPGWRTVHKDEAGFVATAPVNPVESAIAFYTLLRKQIAPRPNIRRLTLGWTTGGEHAEGLHARNKHICPAPFINLEELMDRRFSLTPAALFRVDAARMRSWLIPLFSVETLRLKNCWITPQALLQFVQIHDLYPLKELVLDSVSLMVMPHHNAPHVPVNFVHVPAAAPQHAPAQVGIAAPGGLVGGHFAQFVPPHQQLLQMYLNALHFQLQQLQTNPGGLQQNHIATLQLAVQQLMLNPNGQHVPVPLHILMPHLQHQALQPHPNVPMTTHIAAQVHHLQNQITAGQNNTIAQQLINAGHVHNPAIANVRYTLTSKPRPGSWMEIIDQISPGINLSDFGSIFSKANRARRTYLRQIEFISCGYGKFTHGSADHNAVEVGHRHPWFTRRMVALSPAMMSAKWPWLGEIIQEVDPSELAALDAGWNLRTGWEDSEEAYAVEFDGLLPGGTGRFTGIIRHSDRMMEEVSTNLGNLTL</sequence>
<dbReference type="Proteomes" id="UP000016935">
    <property type="component" value="Unassembled WGS sequence"/>
</dbReference>
<organism evidence="2 3">
    <name type="scientific">Exserohilum turcicum (strain 28A)</name>
    <name type="common">Northern leaf blight fungus</name>
    <name type="synonym">Setosphaeria turcica</name>
    <dbReference type="NCBI Taxonomy" id="671987"/>
    <lineage>
        <taxon>Eukaryota</taxon>
        <taxon>Fungi</taxon>
        <taxon>Dikarya</taxon>
        <taxon>Ascomycota</taxon>
        <taxon>Pezizomycotina</taxon>
        <taxon>Dothideomycetes</taxon>
        <taxon>Pleosporomycetidae</taxon>
        <taxon>Pleosporales</taxon>
        <taxon>Pleosporineae</taxon>
        <taxon>Pleosporaceae</taxon>
        <taxon>Exserohilum</taxon>
    </lineage>
</organism>
<keyword evidence="3" id="KW-1185">Reference proteome</keyword>
<proteinExistence type="predicted"/>
<dbReference type="GeneID" id="19396427"/>
<accession>R0IK45</accession>
<evidence type="ECO:0000256" key="1">
    <source>
        <dbReference type="SAM" id="MobiDB-lite"/>
    </source>
</evidence>